<dbReference type="EMBL" id="WUUS01000011">
    <property type="protein sequence ID" value="MXR42901.1"/>
    <property type="molecule type" value="Genomic_DNA"/>
</dbReference>
<feature type="domain" description="VapC9 PIN-like" evidence="1">
    <location>
        <begin position="2"/>
        <end position="125"/>
    </location>
</feature>
<name>A0A6B0T2M1_9EURY</name>
<sequence length="134" mass="14077">MVVLDTNALMMPVECGVRVFEELDRLVDDPDLVTPQAVVAELEKLATGAGEEAAAASVGRDLAERCRIAETAEQYADDAVVELAAGGAGHGADADTGFDGYVVTNDRPLRERLLARGVRVIGLRGANTLAITEP</sequence>
<protein>
    <submittedName>
        <fullName evidence="2">Twitching motility protein PilT</fullName>
    </submittedName>
</protein>
<dbReference type="OrthoDB" id="15280at2157"/>
<dbReference type="InterPro" id="IPR029060">
    <property type="entry name" value="PIN-like_dom_sf"/>
</dbReference>
<gene>
    <name evidence="2" type="ORF">GRX01_16325</name>
</gene>
<dbReference type="SUPFAM" id="SSF88723">
    <property type="entry name" value="PIN domain-like"/>
    <property type="match status" value="1"/>
</dbReference>
<dbReference type="Proteomes" id="UP000437065">
    <property type="component" value="Unassembled WGS sequence"/>
</dbReference>
<dbReference type="AlphaFoldDB" id="A0A6B0T2M1"/>
<organism evidence="2 3">
    <name type="scientific">Halobaculum saliterrae</name>
    <dbReference type="NCBI Taxonomy" id="2073113"/>
    <lineage>
        <taxon>Archaea</taxon>
        <taxon>Methanobacteriati</taxon>
        <taxon>Methanobacteriota</taxon>
        <taxon>Stenosarchaea group</taxon>
        <taxon>Halobacteria</taxon>
        <taxon>Halobacteriales</taxon>
        <taxon>Haloferacaceae</taxon>
        <taxon>Halobaculum</taxon>
    </lineage>
</organism>
<evidence type="ECO:0000313" key="2">
    <source>
        <dbReference type="EMBL" id="MXR42901.1"/>
    </source>
</evidence>
<keyword evidence="3" id="KW-1185">Reference proteome</keyword>
<dbReference type="Gene3D" id="3.40.50.1010">
    <property type="entry name" value="5'-nuclease"/>
    <property type="match status" value="1"/>
</dbReference>
<proteinExistence type="predicted"/>
<dbReference type="RefSeq" id="WP_159670311.1">
    <property type="nucleotide sequence ID" value="NZ_WUUS01000011.1"/>
</dbReference>
<reference evidence="2 3" key="1">
    <citation type="submission" date="2019-12" db="EMBL/GenBank/DDBJ databases">
        <title>Isolation and characterization of three novel carbon monoxide-oxidizing members of Halobacteria from salione crusts and soils.</title>
        <authorList>
            <person name="Myers M.R."/>
            <person name="King G.M."/>
        </authorList>
    </citation>
    <scope>NUCLEOTIDE SEQUENCE [LARGE SCALE GENOMIC DNA]</scope>
    <source>
        <strain evidence="2 3">WSA2</strain>
    </source>
</reference>
<accession>A0A6B0T2M1</accession>
<dbReference type="Pfam" id="PF18477">
    <property type="entry name" value="PIN_9"/>
    <property type="match status" value="1"/>
</dbReference>
<evidence type="ECO:0000259" key="1">
    <source>
        <dbReference type="Pfam" id="PF18477"/>
    </source>
</evidence>
<dbReference type="InterPro" id="IPR041120">
    <property type="entry name" value="PIN_9"/>
</dbReference>
<dbReference type="CDD" id="cd09879">
    <property type="entry name" value="PIN_VapC_AF0591-like"/>
    <property type="match status" value="1"/>
</dbReference>
<comment type="caution">
    <text evidence="2">The sequence shown here is derived from an EMBL/GenBank/DDBJ whole genome shotgun (WGS) entry which is preliminary data.</text>
</comment>
<evidence type="ECO:0000313" key="3">
    <source>
        <dbReference type="Proteomes" id="UP000437065"/>
    </source>
</evidence>